<gene>
    <name evidence="1" type="ORF">C480_04676</name>
</gene>
<keyword evidence="2" id="KW-1185">Reference proteome</keyword>
<evidence type="ECO:0000313" key="2">
    <source>
        <dbReference type="Proteomes" id="UP000011591"/>
    </source>
</evidence>
<dbReference type="Proteomes" id="UP000011591">
    <property type="component" value="Unassembled WGS sequence"/>
</dbReference>
<protein>
    <submittedName>
        <fullName evidence="1">Uncharacterized protein</fullName>
    </submittedName>
</protein>
<name>M0B8S8_9EURY</name>
<dbReference type="InterPro" id="IPR029063">
    <property type="entry name" value="SAM-dependent_MTases_sf"/>
</dbReference>
<proteinExistence type="predicted"/>
<accession>M0B8S8</accession>
<dbReference type="SUPFAM" id="SSF53335">
    <property type="entry name" value="S-adenosyl-L-methionine-dependent methyltransferases"/>
    <property type="match status" value="1"/>
</dbReference>
<sequence length="255" mass="27780">MASNYRIGDALTELRSLESESAAVVCLDDAWARPGRQGAFGVDYPTHEFETTAEIVDVAWDVLEEGGWLIADADDWLAPRLESYVREEYGDVSAWYEGGGYRRRGGVTYVDGGGDPDTSTPGQYLSNAGYPVIFAHKGPTPRRTTTAARQIARHPRRVEVGYPYGWGSVKPVGPYRAWIEGLTDPAETVVVPCAGTAPAAIAAEQLGREWIAIDSEPAARDAYQERRSVHLEGDEQTTLTDVAADSTSLLSRGER</sequence>
<dbReference type="PATRIC" id="fig|1227491.4.peg.961"/>
<evidence type="ECO:0000313" key="1">
    <source>
        <dbReference type="EMBL" id="ELZ07321.1"/>
    </source>
</evidence>
<organism evidence="1 2">
    <name type="scientific">Natrialba aegyptia DSM 13077</name>
    <dbReference type="NCBI Taxonomy" id="1227491"/>
    <lineage>
        <taxon>Archaea</taxon>
        <taxon>Methanobacteriati</taxon>
        <taxon>Methanobacteriota</taxon>
        <taxon>Stenosarchaea group</taxon>
        <taxon>Halobacteria</taxon>
        <taxon>Halobacteriales</taxon>
        <taxon>Natrialbaceae</taxon>
        <taxon>Natrialba</taxon>
    </lineage>
</organism>
<dbReference type="EMBL" id="AOIP01000015">
    <property type="protein sequence ID" value="ELZ07321.1"/>
    <property type="molecule type" value="Genomic_DNA"/>
</dbReference>
<dbReference type="AlphaFoldDB" id="M0B8S8"/>
<comment type="caution">
    <text evidence="1">The sequence shown here is derived from an EMBL/GenBank/DDBJ whole genome shotgun (WGS) entry which is preliminary data.</text>
</comment>
<dbReference type="RefSeq" id="WP_006664454.1">
    <property type="nucleotide sequence ID" value="NZ_AOIP01000015.1"/>
</dbReference>
<dbReference type="OrthoDB" id="326043at2157"/>
<dbReference type="Gene3D" id="3.40.50.150">
    <property type="entry name" value="Vaccinia Virus protein VP39"/>
    <property type="match status" value="1"/>
</dbReference>
<reference evidence="1 2" key="1">
    <citation type="journal article" date="2014" name="PLoS Genet.">
        <title>Phylogenetically driven sequencing of extremely halophilic archaea reveals strategies for static and dynamic osmo-response.</title>
        <authorList>
            <person name="Becker E.A."/>
            <person name="Seitzer P.M."/>
            <person name="Tritt A."/>
            <person name="Larsen D."/>
            <person name="Krusor M."/>
            <person name="Yao A.I."/>
            <person name="Wu D."/>
            <person name="Madern D."/>
            <person name="Eisen J.A."/>
            <person name="Darling A.E."/>
            <person name="Facciotti M.T."/>
        </authorList>
    </citation>
    <scope>NUCLEOTIDE SEQUENCE [LARGE SCALE GENOMIC DNA]</scope>
    <source>
        <strain evidence="1 2">DSM 13077</strain>
    </source>
</reference>